<name>A0A8H7TYJ5_9APHY</name>
<evidence type="ECO:0000256" key="2">
    <source>
        <dbReference type="ARBA" id="ARBA00022737"/>
    </source>
</evidence>
<comment type="caution">
    <text evidence="4">The sequence shown here is derived from an EMBL/GenBank/DDBJ whole genome shotgun (WGS) entry which is preliminary data.</text>
</comment>
<dbReference type="SMART" id="SM00320">
    <property type="entry name" value="WD40"/>
    <property type="match status" value="3"/>
</dbReference>
<reference evidence="4" key="1">
    <citation type="submission" date="2020-11" db="EMBL/GenBank/DDBJ databases">
        <authorList>
            <person name="Koelle M."/>
            <person name="Horta M.A.C."/>
            <person name="Nowrousian M."/>
            <person name="Ohm R.A."/>
            <person name="Benz P."/>
            <person name="Pilgard A."/>
        </authorList>
    </citation>
    <scope>NUCLEOTIDE SEQUENCE</scope>
    <source>
        <strain evidence="4">FPRL280</strain>
    </source>
</reference>
<proteinExistence type="predicted"/>
<organism evidence="4 5">
    <name type="scientific">Rhodonia placenta</name>
    <dbReference type="NCBI Taxonomy" id="104341"/>
    <lineage>
        <taxon>Eukaryota</taxon>
        <taxon>Fungi</taxon>
        <taxon>Dikarya</taxon>
        <taxon>Basidiomycota</taxon>
        <taxon>Agaricomycotina</taxon>
        <taxon>Agaricomycetes</taxon>
        <taxon>Polyporales</taxon>
        <taxon>Adustoporiaceae</taxon>
        <taxon>Rhodonia</taxon>
    </lineage>
</organism>
<evidence type="ECO:0000256" key="3">
    <source>
        <dbReference type="PROSITE-ProRule" id="PRU00221"/>
    </source>
</evidence>
<keyword evidence="1 3" id="KW-0853">WD repeat</keyword>
<reference evidence="4" key="2">
    <citation type="journal article" name="Front. Microbiol.">
        <title>Degradative Capacity of Two Strains of Rhodonia placenta: From Phenotype to Genotype.</title>
        <authorList>
            <person name="Kolle M."/>
            <person name="Horta M.A.C."/>
            <person name="Nowrousian M."/>
            <person name="Ohm R.A."/>
            <person name="Benz J.P."/>
            <person name="Pilgard A."/>
        </authorList>
    </citation>
    <scope>NUCLEOTIDE SEQUENCE</scope>
    <source>
        <strain evidence="4">FPRL280</strain>
    </source>
</reference>
<dbReference type="InterPro" id="IPR001680">
    <property type="entry name" value="WD40_rpt"/>
</dbReference>
<keyword evidence="2" id="KW-0677">Repeat</keyword>
<dbReference type="Gene3D" id="2.130.10.10">
    <property type="entry name" value="YVTN repeat-like/Quinoprotein amine dehydrogenase"/>
    <property type="match status" value="1"/>
</dbReference>
<dbReference type="InterPro" id="IPR015943">
    <property type="entry name" value="WD40/YVTN_repeat-like_dom_sf"/>
</dbReference>
<protein>
    <recommendedName>
        <fullName evidence="6">WD40 repeat-like protein</fullName>
    </recommendedName>
</protein>
<feature type="repeat" description="WD" evidence="3">
    <location>
        <begin position="107"/>
        <end position="145"/>
    </location>
</feature>
<dbReference type="AlphaFoldDB" id="A0A8H7TYJ5"/>
<evidence type="ECO:0000313" key="5">
    <source>
        <dbReference type="Proteomes" id="UP000639403"/>
    </source>
</evidence>
<accession>A0A8H7TYJ5</accession>
<dbReference type="SUPFAM" id="SSF50978">
    <property type="entry name" value="WD40 repeat-like"/>
    <property type="match status" value="1"/>
</dbReference>
<dbReference type="Proteomes" id="UP000639403">
    <property type="component" value="Unassembled WGS sequence"/>
</dbReference>
<sequence>MDVRHAHDTDIYAVRACPHEDGADLVAIGGAHSVEVLLVTPTSSKLIANFHVGTRITTLAWSSKVASPSMSDAWSVEIAAAGENFGLFLLTKSAKSMEYVFSFGGGLSGHHGKVNDMCFCGGQGEDSARYLATVSDDKMLMVWDLTPDIDIPSLGSPDPNTELTSEFDRPQPTALVSPFPYPLTSVTSHPTTSKELLVADCRGSIFLTDWRKDPDENAFESWRGASIVELVDPRAFVDTSMGISAKSPGSVSWRRDRPNIIGASYGTTFSIWDLADLHGGKPNITGVSFPDGSAQFKWCPTYPDYFAISSRSPTKGAVIHVHNIQNPHGPLASFSMANGPLYVRAFDFLAARGVPRIAAAVGRQVVILYIGDES</sequence>
<dbReference type="PROSITE" id="PS00678">
    <property type="entry name" value="WD_REPEATS_1"/>
    <property type="match status" value="1"/>
</dbReference>
<dbReference type="InterPro" id="IPR019775">
    <property type="entry name" value="WD40_repeat_CS"/>
</dbReference>
<dbReference type="GO" id="GO:0031080">
    <property type="term" value="C:nuclear pore outer ring"/>
    <property type="evidence" value="ECO:0007669"/>
    <property type="project" value="InterPro"/>
</dbReference>
<evidence type="ECO:0000256" key="1">
    <source>
        <dbReference type="ARBA" id="ARBA00022574"/>
    </source>
</evidence>
<dbReference type="InterPro" id="IPR036322">
    <property type="entry name" value="WD40_repeat_dom_sf"/>
</dbReference>
<dbReference type="PROSITE" id="PS50082">
    <property type="entry name" value="WD_REPEATS_2"/>
    <property type="match status" value="1"/>
</dbReference>
<gene>
    <name evidence="4" type="ORF">IEO21_09111</name>
</gene>
<dbReference type="PANTHER" id="PTHR22806:SF0">
    <property type="entry name" value="NUCLEOPORIN NUP37"/>
    <property type="match status" value="1"/>
</dbReference>
<dbReference type="EMBL" id="JADOXO010000394">
    <property type="protein sequence ID" value="KAF9805299.1"/>
    <property type="molecule type" value="Genomic_DNA"/>
</dbReference>
<evidence type="ECO:0008006" key="6">
    <source>
        <dbReference type="Google" id="ProtNLM"/>
    </source>
</evidence>
<evidence type="ECO:0000313" key="4">
    <source>
        <dbReference type="EMBL" id="KAF9805299.1"/>
    </source>
</evidence>
<dbReference type="PANTHER" id="PTHR22806">
    <property type="entry name" value="NUCLEOPORIN NUP37 P37 -RELATED"/>
    <property type="match status" value="1"/>
</dbReference>
<dbReference type="InterPro" id="IPR037626">
    <property type="entry name" value="NUP37"/>
</dbReference>